<dbReference type="PROSITE" id="PS50878">
    <property type="entry name" value="RT_POL"/>
    <property type="match status" value="1"/>
</dbReference>
<accession>A0AAN9GD30</accession>
<dbReference type="InterPro" id="IPR050951">
    <property type="entry name" value="Retrovirus_Pol_polyprotein"/>
</dbReference>
<comment type="caution">
    <text evidence="3">The sequence shown here is derived from an EMBL/GenBank/DDBJ whole genome shotgun (WGS) entry which is preliminary data.</text>
</comment>
<dbReference type="AlphaFoldDB" id="A0AAN9GD30"/>
<dbReference type="CDD" id="cd05481">
    <property type="entry name" value="retropepsin_like_LTR_1"/>
    <property type="match status" value="1"/>
</dbReference>
<dbReference type="CDD" id="cd01647">
    <property type="entry name" value="RT_LTR"/>
    <property type="match status" value="1"/>
</dbReference>
<dbReference type="InterPro" id="IPR000477">
    <property type="entry name" value="RT_dom"/>
</dbReference>
<sequence>MAEAPAVNPQRPHNARVNPPPPLNVKKGCEEWQLFKQMWQNYCIVSRLKDDDVPYSRALFLHTLGQEGLTVYNGLKMDDNPTVKQIMDAFDDHFIGKRNETYERYVFNKRDQKPNENVEDYIATLRTLANTCNFCECLKDTLLRDRIVLGIQDGPTRKELLQEAELTLEKCIHMCRAAESTSQQPKSLSVSAVDESGAEACSVSHRDRDRDRNRPKLMSCKFCGQAHTLKKELCPAWGKTCKVCKKQNHFGVVCATAKHRKPKKVNAVGFDETDSSEDETLLAVNGSRCRQSKIIKAEMTVDGKTIVCQIDSGASVNVMPKKYVKKTKLMTQSKTKLHTYDGTVITPLGKTQLTLKNPKNEKHYTAEFVVVEEDLMPLIGKKTSEDMNLITVHYENLESIMNVEQDQLASFADVFENSVGSLPGVVHLEVDDTVIPVISPACRVPFAMKSKVKAELNKLTKSGVITTVEEPTSWCSRMVVATKKSGSLRICIDPRPLNKALKREHYTLPVLEDILPKLAHARVFSKLDLSNAYWHVHLDEESSLLTTFQTPYGRYRWKRLPFGTCVSSELFQKRLDQAIEGLNGVIGVSDDIIAYGEGDDDETAQEDHDRNLHRLFQRCREVGMRLN</sequence>
<organism evidence="3 4">
    <name type="scientific">Littorina saxatilis</name>
    <dbReference type="NCBI Taxonomy" id="31220"/>
    <lineage>
        <taxon>Eukaryota</taxon>
        <taxon>Metazoa</taxon>
        <taxon>Spiralia</taxon>
        <taxon>Lophotrochozoa</taxon>
        <taxon>Mollusca</taxon>
        <taxon>Gastropoda</taxon>
        <taxon>Caenogastropoda</taxon>
        <taxon>Littorinimorpha</taxon>
        <taxon>Littorinoidea</taxon>
        <taxon>Littorinidae</taxon>
        <taxon>Littorina</taxon>
    </lineage>
</organism>
<dbReference type="Pfam" id="PF00078">
    <property type="entry name" value="RVT_1"/>
    <property type="match status" value="1"/>
</dbReference>
<dbReference type="SUPFAM" id="SSF50630">
    <property type="entry name" value="Acid proteases"/>
    <property type="match status" value="1"/>
</dbReference>
<dbReference type="FunFam" id="3.10.10.10:FF:000003">
    <property type="entry name" value="Retrovirus-related Pol polyprotein from transposon 297-like Protein"/>
    <property type="match status" value="1"/>
</dbReference>
<reference evidence="3 4" key="1">
    <citation type="submission" date="2024-02" db="EMBL/GenBank/DDBJ databases">
        <title>Chromosome-scale genome assembly of the rough periwinkle Littorina saxatilis.</title>
        <authorList>
            <person name="De Jode A."/>
            <person name="Faria R."/>
            <person name="Formenti G."/>
            <person name="Sims Y."/>
            <person name="Smith T.P."/>
            <person name="Tracey A."/>
            <person name="Wood J.M.D."/>
            <person name="Zagrodzka Z.B."/>
            <person name="Johannesson K."/>
            <person name="Butlin R.K."/>
            <person name="Leder E.H."/>
        </authorList>
    </citation>
    <scope>NUCLEOTIDE SEQUENCE [LARGE SCALE GENOMIC DNA]</scope>
    <source>
        <strain evidence="3">Snail1</strain>
        <tissue evidence="3">Muscle</tissue>
    </source>
</reference>
<evidence type="ECO:0000259" key="2">
    <source>
        <dbReference type="PROSITE" id="PS50878"/>
    </source>
</evidence>
<dbReference type="Gene3D" id="3.30.70.270">
    <property type="match status" value="1"/>
</dbReference>
<dbReference type="Gene3D" id="2.40.70.10">
    <property type="entry name" value="Acid Proteases"/>
    <property type="match status" value="1"/>
</dbReference>
<evidence type="ECO:0000313" key="4">
    <source>
        <dbReference type="Proteomes" id="UP001374579"/>
    </source>
</evidence>
<evidence type="ECO:0000313" key="3">
    <source>
        <dbReference type="EMBL" id="KAK7104568.1"/>
    </source>
</evidence>
<keyword evidence="4" id="KW-1185">Reference proteome</keyword>
<dbReference type="Gene3D" id="3.10.10.10">
    <property type="entry name" value="HIV Type 1 Reverse Transcriptase, subunit A, domain 1"/>
    <property type="match status" value="1"/>
</dbReference>
<proteinExistence type="predicted"/>
<dbReference type="PANTHER" id="PTHR37984">
    <property type="entry name" value="PROTEIN CBG26694"/>
    <property type="match status" value="1"/>
</dbReference>
<dbReference type="Proteomes" id="UP001374579">
    <property type="component" value="Unassembled WGS sequence"/>
</dbReference>
<name>A0AAN9GD30_9CAEN</name>
<dbReference type="PANTHER" id="PTHR37984:SF8">
    <property type="entry name" value="CCHC-TYPE DOMAIN-CONTAINING PROTEIN"/>
    <property type="match status" value="1"/>
</dbReference>
<dbReference type="EMBL" id="JBAMIC010000008">
    <property type="protein sequence ID" value="KAK7104568.1"/>
    <property type="molecule type" value="Genomic_DNA"/>
</dbReference>
<feature type="domain" description="Reverse transcriptase" evidence="2">
    <location>
        <begin position="462"/>
        <end position="627"/>
    </location>
</feature>
<dbReference type="InterPro" id="IPR021109">
    <property type="entry name" value="Peptidase_aspartic_dom_sf"/>
</dbReference>
<dbReference type="InterPro" id="IPR043128">
    <property type="entry name" value="Rev_trsase/Diguanyl_cyclase"/>
</dbReference>
<gene>
    <name evidence="3" type="ORF">V1264_019263</name>
</gene>
<dbReference type="SUPFAM" id="SSF56672">
    <property type="entry name" value="DNA/RNA polymerases"/>
    <property type="match status" value="1"/>
</dbReference>
<evidence type="ECO:0000256" key="1">
    <source>
        <dbReference type="SAM" id="MobiDB-lite"/>
    </source>
</evidence>
<feature type="region of interest" description="Disordered" evidence="1">
    <location>
        <begin position="1"/>
        <end position="23"/>
    </location>
</feature>
<dbReference type="InterPro" id="IPR043502">
    <property type="entry name" value="DNA/RNA_pol_sf"/>
</dbReference>
<protein>
    <recommendedName>
        <fullName evidence="2">Reverse transcriptase domain-containing protein</fullName>
    </recommendedName>
</protein>